<dbReference type="RefSeq" id="WP_169705585.1">
    <property type="nucleotide sequence ID" value="NZ_CP051651.1"/>
</dbReference>
<dbReference type="AlphaFoldDB" id="A0A7Z2V8Z8"/>
<protein>
    <recommendedName>
        <fullName evidence="4">Secreted protein</fullName>
    </recommendedName>
</protein>
<evidence type="ECO:0000256" key="1">
    <source>
        <dbReference type="SAM" id="SignalP"/>
    </source>
</evidence>
<evidence type="ECO:0008006" key="4">
    <source>
        <dbReference type="Google" id="ProtNLM"/>
    </source>
</evidence>
<reference evidence="2 3" key="2">
    <citation type="submission" date="2020-04" db="EMBL/GenBank/DDBJ databases">
        <authorList>
            <person name="Fomenkov A."/>
            <person name="Anton B.P."/>
            <person name="Roberts R.J."/>
        </authorList>
    </citation>
    <scope>NUCLEOTIDE SEQUENCE [LARGE SCALE GENOMIC DNA]</scope>
    <source>
        <strain evidence="2 3">NEB122</strain>
    </source>
</reference>
<name>A0A7Z2V8Z8_XANCA</name>
<proteinExistence type="predicted"/>
<feature type="chain" id="PRO_5030531076" description="Secreted protein" evidence="1">
    <location>
        <begin position="32"/>
        <end position="102"/>
    </location>
</feature>
<dbReference type="EMBL" id="CP051651">
    <property type="protein sequence ID" value="QJD67262.1"/>
    <property type="molecule type" value="Genomic_DNA"/>
</dbReference>
<reference evidence="2 3" key="1">
    <citation type="submission" date="2020-04" db="EMBL/GenBank/DDBJ databases">
        <title>Genome-Wide Identification of 5-Methylcytosine Sites in Bacterial Genomes By High-Throughput Sequencing of MspJI Restriction Fragments.</title>
        <authorList>
            <person name="Wu V."/>
        </authorList>
    </citation>
    <scope>NUCLEOTIDE SEQUENCE [LARGE SCALE GENOMIC DNA]</scope>
    <source>
        <strain evidence="2 3">NEB122</strain>
    </source>
</reference>
<organism evidence="2 3">
    <name type="scientific">Xanthomonas campestris pv. badrii</name>
    <dbReference type="NCBI Taxonomy" id="149696"/>
    <lineage>
        <taxon>Bacteria</taxon>
        <taxon>Pseudomonadati</taxon>
        <taxon>Pseudomonadota</taxon>
        <taxon>Gammaproteobacteria</taxon>
        <taxon>Lysobacterales</taxon>
        <taxon>Lysobacteraceae</taxon>
        <taxon>Xanthomonas</taxon>
    </lineage>
</organism>
<evidence type="ECO:0000313" key="2">
    <source>
        <dbReference type="EMBL" id="QJD67262.1"/>
    </source>
</evidence>
<evidence type="ECO:0000313" key="3">
    <source>
        <dbReference type="Proteomes" id="UP000503498"/>
    </source>
</evidence>
<sequence length="102" mass="11045">MRILSPISKSRAFVTAGLAVLAALSTTAVLAQNETGVETSALAPMDANYRQVLLATLPDAKVKCARSTISGTYKPYWMYSFGASPLVQGGQRLYFAQWKCRP</sequence>
<keyword evidence="1" id="KW-0732">Signal</keyword>
<gene>
    <name evidence="2" type="ORF">HG421_05690</name>
</gene>
<accession>A0A7Z2V8Z8</accession>
<feature type="signal peptide" evidence="1">
    <location>
        <begin position="1"/>
        <end position="31"/>
    </location>
</feature>
<dbReference type="Proteomes" id="UP000503498">
    <property type="component" value="Chromosome"/>
</dbReference>